<evidence type="ECO:0008006" key="3">
    <source>
        <dbReference type="Google" id="ProtNLM"/>
    </source>
</evidence>
<protein>
    <recommendedName>
        <fullName evidence="3">F-box domain-containing protein</fullName>
    </recommendedName>
</protein>
<reference evidence="1 2" key="1">
    <citation type="journal article" date="2016" name="Mol. Biol. Evol.">
        <title>Comparative Genomics of Early-Diverging Mushroom-Forming Fungi Provides Insights into the Origins of Lignocellulose Decay Capabilities.</title>
        <authorList>
            <person name="Nagy L.G."/>
            <person name="Riley R."/>
            <person name="Tritt A."/>
            <person name="Adam C."/>
            <person name="Daum C."/>
            <person name="Floudas D."/>
            <person name="Sun H."/>
            <person name="Yadav J.S."/>
            <person name="Pangilinan J."/>
            <person name="Larsson K.H."/>
            <person name="Matsuura K."/>
            <person name="Barry K."/>
            <person name="Labutti K."/>
            <person name="Kuo R."/>
            <person name="Ohm R.A."/>
            <person name="Bhattacharya S.S."/>
            <person name="Shirouzu T."/>
            <person name="Yoshinaga Y."/>
            <person name="Martin F.M."/>
            <person name="Grigoriev I.V."/>
            <person name="Hibbett D.S."/>
        </authorList>
    </citation>
    <scope>NUCLEOTIDE SEQUENCE [LARGE SCALE GENOMIC DNA]</scope>
    <source>
        <strain evidence="1 2">HHB12029</strain>
    </source>
</reference>
<dbReference type="EMBL" id="KV426203">
    <property type="protein sequence ID" value="KZV84990.1"/>
    <property type="molecule type" value="Genomic_DNA"/>
</dbReference>
<dbReference type="Proteomes" id="UP000077266">
    <property type="component" value="Unassembled WGS sequence"/>
</dbReference>
<sequence length="322" mass="36455">MTVIRKLDIRIQYVRQIPHLAFIHVASMSTLSALPVELVLLVSEHAAWSEIVDHKRWVGSLRLVCRRFDRTVKTIYFYTLILHRLSPLAFENLALLQDSPLSLTRRLVVTNTIIYDDNRLSDGSFSASSANLRDFTGSLTQFQKLRRIHPSLDLASVFITTAIDVSPMHWLTSIPRAHIICEHWRSDLFTFGESDHSLGDAQIRWLVIDAFSPNGTPTTVDAIPQFLSGFVGLLTIPSLKRLLLRPRFEKEESHIFFCDAARPWAITAPDGRIWLDDTVVRLEEWDDAGYDALDIADALAGHDLWLSGAQLYTLGSHASPEK</sequence>
<dbReference type="InParanoid" id="A0A165DNM8"/>
<accession>A0A165DNM8</accession>
<evidence type="ECO:0000313" key="2">
    <source>
        <dbReference type="Proteomes" id="UP000077266"/>
    </source>
</evidence>
<dbReference type="AlphaFoldDB" id="A0A165DNM8"/>
<evidence type="ECO:0000313" key="1">
    <source>
        <dbReference type="EMBL" id="KZV84990.1"/>
    </source>
</evidence>
<gene>
    <name evidence="1" type="ORF">EXIGLDRAFT_269237</name>
</gene>
<proteinExistence type="predicted"/>
<dbReference type="OrthoDB" id="2682083at2759"/>
<name>A0A165DNM8_EXIGL</name>
<keyword evidence="2" id="KW-1185">Reference proteome</keyword>
<organism evidence="1 2">
    <name type="scientific">Exidia glandulosa HHB12029</name>
    <dbReference type="NCBI Taxonomy" id="1314781"/>
    <lineage>
        <taxon>Eukaryota</taxon>
        <taxon>Fungi</taxon>
        <taxon>Dikarya</taxon>
        <taxon>Basidiomycota</taxon>
        <taxon>Agaricomycotina</taxon>
        <taxon>Agaricomycetes</taxon>
        <taxon>Auriculariales</taxon>
        <taxon>Exidiaceae</taxon>
        <taxon>Exidia</taxon>
    </lineage>
</organism>